<dbReference type="AlphaFoldDB" id="A0A0N4ZFY1"/>
<evidence type="ECO:0000256" key="6">
    <source>
        <dbReference type="ARBA" id="ARBA00035043"/>
    </source>
</evidence>
<dbReference type="GO" id="GO:0005789">
    <property type="term" value="C:endoplasmic reticulum membrane"/>
    <property type="evidence" value="ECO:0007669"/>
    <property type="project" value="UniProtKB-SubCell"/>
</dbReference>
<dbReference type="Proteomes" id="UP000038045">
    <property type="component" value="Unplaced"/>
</dbReference>
<dbReference type="PROSITE" id="PS50076">
    <property type="entry name" value="DNAJ_2"/>
    <property type="match status" value="1"/>
</dbReference>
<feature type="domain" description="J" evidence="7">
    <location>
        <begin position="21"/>
        <end position="86"/>
    </location>
</feature>
<comment type="function">
    <text evidence="5">Plays an important role in regulating the size of autophagosomes during the formation process.</text>
</comment>
<feature type="domain" description="Thioredoxin" evidence="8">
    <location>
        <begin position="94"/>
        <end position="220"/>
    </location>
</feature>
<reference evidence="10" key="1">
    <citation type="submission" date="2017-02" db="UniProtKB">
        <authorList>
            <consortium name="WormBaseParasite"/>
        </authorList>
    </citation>
    <scope>IDENTIFICATION</scope>
</reference>
<dbReference type="GO" id="GO:0015035">
    <property type="term" value="F:protein-disulfide reductase activity"/>
    <property type="evidence" value="ECO:0007669"/>
    <property type="project" value="TreeGrafter"/>
</dbReference>
<dbReference type="InterPro" id="IPR052460">
    <property type="entry name" value="ER_disulfide_reductase"/>
</dbReference>
<sequence length="779" mass="90332">MYIKYHLFVLYILFNFILAKDFYDLLGVSKDADDRTIRRAFKKLAIKLHPDKNPNDEDAHSNFVKINRAYEVLKDEELRKKYDQYGEEGLSDNFQGGNNYQSYSFYKDKFGIYDDDIEIVTLSHSDFQQSVIDSGEIWFINFYSTFCSHCHDLAPTWREFAKEFENVIRVGAVNCAEGPNFCNSQNIRAFPSLVLYPYGIVYNGERTFKKLSDFIMSKLDTEVHKVTFKNYKSLSEEWDNYATKPWLIDFCDDNESCLSKDNRKKLSSILKNMVNVGSVKCVEGDRDLLCKRVKESGVAYFPAGKINKESMKELDTFDPKEISNIILKFLPEIKVLSEDEYKELIENKEESSPYLVYFLNGEDDNNNLLIEMKKLPFIFSEIEFRSVNCKNLPDKCDSLYLDDKKNRFIMFKSNGRYEINFGKSNSIHDISIFIRESLKSDLTVLTPETYQEAIDDEDNIWMIDYFAPWCGPCVRYIPVLRNLPNEIGGKSIKVGIINCDTHKDICSNAGVQSYPASVIYYNGKDYRQVGYHDLHQVIEFFEDSINPVVIELTSDNIDEIVENREEGNIIFVDFFAPWCGPCQQLAPEFRKLARNMLKTYQEITFGTINCDEQKNLCQKYGVSSYPTLKLFPAKTSTRSINYPPNWWRNADSMMNFIIRYIPSEVISIGSEFYELVLRSSKPALVDFFAPWCSHCVQFAPTYDRIAKRLKDKINVFKVDCDNNPGVCQAASIQAYPTLRFYSGTSNGNQQHAFGVQLQTFDENAIVNWVEQQIPKHDEL</sequence>
<comment type="subcellular location">
    <subcellularLocation>
        <location evidence="1">Endoplasmic reticulum membrane</location>
        <topology evidence="1">Single-pass type IV membrane protein</topology>
    </subcellularLocation>
</comment>
<proteinExistence type="predicted"/>
<name>A0A0N4ZFY1_PARTI</name>
<evidence type="ECO:0000259" key="7">
    <source>
        <dbReference type="PROSITE" id="PS50076"/>
    </source>
</evidence>
<feature type="domain" description="Thioredoxin" evidence="8">
    <location>
        <begin position="507"/>
        <end position="643"/>
    </location>
</feature>
<dbReference type="FunFam" id="1.10.287.110:FF:000029">
    <property type="entry name" value="DnaJ homolog subfamily C member 10"/>
    <property type="match status" value="1"/>
</dbReference>
<evidence type="ECO:0000256" key="3">
    <source>
        <dbReference type="ARBA" id="ARBA00020921"/>
    </source>
</evidence>
<dbReference type="GO" id="GO:0051787">
    <property type="term" value="F:misfolded protein binding"/>
    <property type="evidence" value="ECO:0007669"/>
    <property type="project" value="TreeGrafter"/>
</dbReference>
<dbReference type="SMART" id="SM00271">
    <property type="entry name" value="DnaJ"/>
    <property type="match status" value="1"/>
</dbReference>
<dbReference type="InterPro" id="IPR036869">
    <property type="entry name" value="J_dom_sf"/>
</dbReference>
<dbReference type="Pfam" id="PF00085">
    <property type="entry name" value="Thioredoxin"/>
    <property type="match status" value="4"/>
</dbReference>
<dbReference type="SUPFAM" id="SSF52833">
    <property type="entry name" value="Thioredoxin-like"/>
    <property type="match status" value="4"/>
</dbReference>
<dbReference type="InterPro" id="IPR036249">
    <property type="entry name" value="Thioredoxin-like_sf"/>
</dbReference>
<evidence type="ECO:0000256" key="2">
    <source>
        <dbReference type="ARBA" id="ARBA00020920"/>
    </source>
</evidence>
<dbReference type="Gene3D" id="1.10.287.110">
    <property type="entry name" value="DnaJ domain"/>
    <property type="match status" value="1"/>
</dbReference>
<dbReference type="PROSITE" id="PS51352">
    <property type="entry name" value="THIOREDOXIN_2"/>
    <property type="match status" value="3"/>
</dbReference>
<dbReference type="SUPFAM" id="SSF46565">
    <property type="entry name" value="Chaperone J-domain"/>
    <property type="match status" value="1"/>
</dbReference>
<evidence type="ECO:0000256" key="1">
    <source>
        <dbReference type="ARBA" id="ARBA00004163"/>
    </source>
</evidence>
<dbReference type="PRINTS" id="PR00625">
    <property type="entry name" value="JDOMAIN"/>
</dbReference>
<evidence type="ECO:0000256" key="4">
    <source>
        <dbReference type="ARBA" id="ARBA00023006"/>
    </source>
</evidence>
<dbReference type="PROSITE" id="PS00636">
    <property type="entry name" value="DNAJ_1"/>
    <property type="match status" value="1"/>
</dbReference>
<dbReference type="PANTHER" id="PTHR44340:SF1">
    <property type="entry name" value="DNAJ HOMOLOG SUBFAMILY C MEMBER 10"/>
    <property type="match status" value="1"/>
</dbReference>
<feature type="domain" description="Thioredoxin" evidence="8">
    <location>
        <begin position="647"/>
        <end position="774"/>
    </location>
</feature>
<organism evidence="9 10">
    <name type="scientific">Parastrongyloides trichosuri</name>
    <name type="common">Possum-specific nematode worm</name>
    <dbReference type="NCBI Taxonomy" id="131310"/>
    <lineage>
        <taxon>Eukaryota</taxon>
        <taxon>Metazoa</taxon>
        <taxon>Ecdysozoa</taxon>
        <taxon>Nematoda</taxon>
        <taxon>Chromadorea</taxon>
        <taxon>Rhabditida</taxon>
        <taxon>Tylenchina</taxon>
        <taxon>Panagrolaimomorpha</taxon>
        <taxon>Strongyloidoidea</taxon>
        <taxon>Strongyloididae</taxon>
        <taxon>Parastrongyloides</taxon>
    </lineage>
</organism>
<dbReference type="InterPro" id="IPR017937">
    <property type="entry name" value="Thioredoxin_CS"/>
</dbReference>
<evidence type="ECO:0000313" key="10">
    <source>
        <dbReference type="WBParaSite" id="PTRK_0000665900.1"/>
    </source>
</evidence>
<dbReference type="GO" id="GO:0016671">
    <property type="term" value="F:oxidoreductase activity, acting on a sulfur group of donors, disulfide as acceptor"/>
    <property type="evidence" value="ECO:0007669"/>
    <property type="project" value="TreeGrafter"/>
</dbReference>
<dbReference type="InterPro" id="IPR013766">
    <property type="entry name" value="Thioredoxin_domain"/>
</dbReference>
<dbReference type="InterPro" id="IPR018253">
    <property type="entry name" value="DnaJ_domain_CS"/>
</dbReference>
<evidence type="ECO:0000256" key="5">
    <source>
        <dbReference type="ARBA" id="ARBA00035002"/>
    </source>
</evidence>
<dbReference type="GO" id="GO:0006914">
    <property type="term" value="P:autophagy"/>
    <property type="evidence" value="ECO:0007669"/>
    <property type="project" value="UniProtKB-KW"/>
</dbReference>
<accession>A0A0N4ZFY1</accession>
<dbReference type="GO" id="GO:0005788">
    <property type="term" value="C:endoplasmic reticulum lumen"/>
    <property type="evidence" value="ECO:0007669"/>
    <property type="project" value="TreeGrafter"/>
</dbReference>
<dbReference type="STRING" id="131310.A0A0N4ZFY1"/>
<dbReference type="InterPro" id="IPR001623">
    <property type="entry name" value="DnaJ_domain"/>
</dbReference>
<dbReference type="GO" id="GO:0036498">
    <property type="term" value="P:IRE1-mediated unfolded protein response"/>
    <property type="evidence" value="ECO:0007669"/>
    <property type="project" value="TreeGrafter"/>
</dbReference>
<dbReference type="CDD" id="cd06257">
    <property type="entry name" value="DnaJ"/>
    <property type="match status" value="1"/>
</dbReference>
<evidence type="ECO:0000259" key="8">
    <source>
        <dbReference type="PROSITE" id="PS51352"/>
    </source>
</evidence>
<dbReference type="PANTHER" id="PTHR44340">
    <property type="entry name" value="DNAJ HOMOLOG SUBFAMILY C MEMBER 10"/>
    <property type="match status" value="1"/>
</dbReference>
<dbReference type="Gene3D" id="3.40.30.10">
    <property type="entry name" value="Glutaredoxin"/>
    <property type="match status" value="6"/>
</dbReference>
<dbReference type="PROSITE" id="PS00194">
    <property type="entry name" value="THIOREDOXIN_1"/>
    <property type="match status" value="1"/>
</dbReference>
<dbReference type="PRINTS" id="PR00421">
    <property type="entry name" value="THIOREDOXIN"/>
</dbReference>
<dbReference type="WBParaSite" id="PTRK_0000665900.1">
    <property type="protein sequence ID" value="PTRK_0000665900.1"/>
    <property type="gene ID" value="PTRK_0000665900"/>
</dbReference>
<keyword evidence="9" id="KW-1185">Reference proteome</keyword>
<protein>
    <recommendedName>
        <fullName evidence="2">DnaJ homolog subfamily C member 10</fullName>
    </recommendedName>
    <alternativeName>
        <fullName evidence="3">DnaJ homolog subfamily C member 16</fullName>
    </alternativeName>
    <alternativeName>
        <fullName evidence="6">Endoplasmic reticulum DNA J domain-containing protein 8</fullName>
    </alternativeName>
</protein>
<dbReference type="Pfam" id="PF00226">
    <property type="entry name" value="DnaJ"/>
    <property type="match status" value="1"/>
</dbReference>
<evidence type="ECO:0000313" key="9">
    <source>
        <dbReference type="Proteomes" id="UP000038045"/>
    </source>
</evidence>
<keyword evidence="4" id="KW-0072">Autophagy</keyword>